<dbReference type="AlphaFoldDB" id="A0A2S7T5S1"/>
<sequence length="178" mass="20753">MKKLFYWGLLLTLTSCFPTKTAPKIKTYKLQKAKRLDSSLPKDVAFIFQDKKDEGTFYQFLQSKYSLDEEQMNDAIPFVVDNRTYFFNFYERDRTSEAFLLGAMLAVAVAGGDPSGADYTVSGSQKWYIALLVFDEEEKDALDEEHPHRKRIIAYLDLLRREYYGLYSPIEQEFRTGN</sequence>
<proteinExistence type="predicted"/>
<protein>
    <recommendedName>
        <fullName evidence="3">Lipoprotein</fullName>
    </recommendedName>
</protein>
<dbReference type="PROSITE" id="PS51257">
    <property type="entry name" value="PROKAR_LIPOPROTEIN"/>
    <property type="match status" value="1"/>
</dbReference>
<keyword evidence="2" id="KW-1185">Reference proteome</keyword>
<accession>A0A2S7T5S1</accession>
<evidence type="ECO:0000313" key="1">
    <source>
        <dbReference type="EMBL" id="PQJ14796.1"/>
    </source>
</evidence>
<dbReference type="RefSeq" id="WP_105000437.1">
    <property type="nucleotide sequence ID" value="NZ_MQVX01000001.1"/>
</dbReference>
<comment type="caution">
    <text evidence="1">The sequence shown here is derived from an EMBL/GenBank/DDBJ whole genome shotgun (WGS) entry which is preliminary data.</text>
</comment>
<reference evidence="2" key="1">
    <citation type="submission" date="2016-11" db="EMBL/GenBank/DDBJ databases">
        <title>Trade-off between light-utilization and light-protection in marine flavobacteria.</title>
        <authorList>
            <person name="Kumagai Y."/>
            <person name="Yoshizawa S."/>
            <person name="Kogure K."/>
        </authorList>
    </citation>
    <scope>NUCLEOTIDE SEQUENCE [LARGE SCALE GENOMIC DNA]</scope>
    <source>
        <strain evidence="2">SG-18</strain>
    </source>
</reference>
<dbReference type="Proteomes" id="UP000239366">
    <property type="component" value="Unassembled WGS sequence"/>
</dbReference>
<dbReference type="OrthoDB" id="1164799at2"/>
<evidence type="ECO:0000313" key="2">
    <source>
        <dbReference type="Proteomes" id="UP000239366"/>
    </source>
</evidence>
<dbReference type="EMBL" id="MQVX01000001">
    <property type="protein sequence ID" value="PQJ14796.1"/>
    <property type="molecule type" value="Genomic_DNA"/>
</dbReference>
<name>A0A2S7T5S1_9FLAO</name>
<gene>
    <name evidence="1" type="ORF">BST99_02750</name>
</gene>
<evidence type="ECO:0008006" key="3">
    <source>
        <dbReference type="Google" id="ProtNLM"/>
    </source>
</evidence>
<organism evidence="1 2">
    <name type="scientific">Aureicoccus marinus</name>
    <dbReference type="NCBI Taxonomy" id="754435"/>
    <lineage>
        <taxon>Bacteria</taxon>
        <taxon>Pseudomonadati</taxon>
        <taxon>Bacteroidota</taxon>
        <taxon>Flavobacteriia</taxon>
        <taxon>Flavobacteriales</taxon>
        <taxon>Flavobacteriaceae</taxon>
        <taxon>Aureicoccus</taxon>
    </lineage>
</organism>